<keyword evidence="4" id="KW-1133">Transmembrane helix</keyword>
<keyword evidence="1" id="KW-0805">Transcription regulation</keyword>
<dbReference type="SUPFAM" id="SSF46689">
    <property type="entry name" value="Homeodomain-like"/>
    <property type="match status" value="1"/>
</dbReference>
<dbReference type="InterPro" id="IPR009057">
    <property type="entry name" value="Homeodomain-like_sf"/>
</dbReference>
<reference evidence="6 7" key="1">
    <citation type="submission" date="2021-03" db="EMBL/GenBank/DDBJ databases">
        <title>Genomic Encyclopedia of Type Strains, Phase IV (KMG-IV): sequencing the most valuable type-strain genomes for metagenomic binning, comparative biology and taxonomic classification.</title>
        <authorList>
            <person name="Goeker M."/>
        </authorList>
    </citation>
    <scope>NUCLEOTIDE SEQUENCE [LARGE SCALE GENOMIC DNA]</scope>
    <source>
        <strain evidence="6 7">DSM 26048</strain>
    </source>
</reference>
<keyword evidence="4" id="KW-0472">Membrane</keyword>
<evidence type="ECO:0000259" key="5">
    <source>
        <dbReference type="PROSITE" id="PS01124"/>
    </source>
</evidence>
<evidence type="ECO:0000256" key="2">
    <source>
        <dbReference type="ARBA" id="ARBA00023125"/>
    </source>
</evidence>
<protein>
    <submittedName>
        <fullName evidence="6">AraC-like DNA-binding protein</fullName>
    </submittedName>
</protein>
<evidence type="ECO:0000313" key="7">
    <source>
        <dbReference type="Proteomes" id="UP001519287"/>
    </source>
</evidence>
<dbReference type="PANTHER" id="PTHR43280:SF10">
    <property type="entry name" value="REGULATORY PROTEIN POCR"/>
    <property type="match status" value="1"/>
</dbReference>
<dbReference type="InterPro" id="IPR018060">
    <property type="entry name" value="HTH_AraC"/>
</dbReference>
<keyword evidence="2" id="KW-0238">DNA-binding</keyword>
<comment type="caution">
    <text evidence="6">The sequence shown here is derived from an EMBL/GenBank/DDBJ whole genome shotgun (WGS) entry which is preliminary data.</text>
</comment>
<organism evidence="6 7">
    <name type="scientific">Paenibacillus eucommiae</name>
    <dbReference type="NCBI Taxonomy" id="1355755"/>
    <lineage>
        <taxon>Bacteria</taxon>
        <taxon>Bacillati</taxon>
        <taxon>Bacillota</taxon>
        <taxon>Bacilli</taxon>
        <taxon>Bacillales</taxon>
        <taxon>Paenibacillaceae</taxon>
        <taxon>Paenibacillus</taxon>
    </lineage>
</organism>
<feature type="transmembrane region" description="Helical" evidence="4">
    <location>
        <begin position="23"/>
        <end position="49"/>
    </location>
</feature>
<dbReference type="PROSITE" id="PS01124">
    <property type="entry name" value="HTH_ARAC_FAMILY_2"/>
    <property type="match status" value="1"/>
</dbReference>
<feature type="transmembrane region" description="Helical" evidence="4">
    <location>
        <begin position="309"/>
        <end position="329"/>
    </location>
</feature>
<sequence>MLSYLKDSTLILKLLKKFRTNSLFYKMIAVTTTTVIVLSMICFAGIYLIKSSMTKNEMNNNQVYLDYSYSYLENLMKNLKDVFYSIENDVDLNTLLRVSHSDINQEYIETNNVYKKLAIIKPTIDEISTIYVYLNKQKVLLMPNGTYDSQTFYNRFYEGDVDQWEGMIANGKHQNNIEIWDSPLNRGNMNEPADLSRLNVVKSIYADGEQKGAIVANLRKDLINKLYAGKEFASKRKIYITDLNLNVILSNDASSDVQLALHDPSTQRGSYEDQSGHVVTYQKSAQNNIIFFVSVPKAVIFENIKSMEIISISLIVFILLVGLTVSVYLSQRFYYPISQVLNDIEKISLYSRDHMSKQNEMSYIKNNFMRIYNSNNELEQTVKEGVPVLVDIIFLKVLLGDREVDHAMALCEKFNIEFAHGFYTVTVIKLTRTYRDQILVEPAAVTDIINQTISQFPIKTFRLAENEYSLVTYCEDEGQNRELLLRMQELGDRLDELCAYNSTVIGLGKTVHSLFEIEQSRETALLAIQQRKVMDERSVVDFFNADHPENDKAVLPIDMEQRLTSYIMQGSIDASGQYTREILDSNYKRNITYGSYFHTCSSIQDILIRIMNQHSRGNAQDAELDIMDRIEKIDSIYDVTLLSEQVMSNIKTVSSYFFNKKKATSTFDKIIEYVDSSYMLDINLNTVADKFGYNANYLSKILRQHKGMSFSEYIIKKRIDHSKVLLAESTLPIKDVAEKSGYNSSSVFIRAFSKIVGMPPGEYRRDFTA</sequence>
<dbReference type="Pfam" id="PF12833">
    <property type="entry name" value="HTH_18"/>
    <property type="match status" value="1"/>
</dbReference>
<evidence type="ECO:0000256" key="4">
    <source>
        <dbReference type="SAM" id="Phobius"/>
    </source>
</evidence>
<keyword evidence="4" id="KW-0812">Transmembrane</keyword>
<feature type="domain" description="HTH araC/xylS-type" evidence="5">
    <location>
        <begin position="668"/>
        <end position="766"/>
    </location>
</feature>
<accession>A0ABS4IRG9</accession>
<evidence type="ECO:0000256" key="1">
    <source>
        <dbReference type="ARBA" id="ARBA00023015"/>
    </source>
</evidence>
<dbReference type="PROSITE" id="PS00041">
    <property type="entry name" value="HTH_ARAC_FAMILY_1"/>
    <property type="match status" value="1"/>
</dbReference>
<name>A0ABS4IRG9_9BACL</name>
<dbReference type="SMART" id="SM00342">
    <property type="entry name" value="HTH_ARAC"/>
    <property type="match status" value="1"/>
</dbReference>
<dbReference type="PRINTS" id="PR00032">
    <property type="entry name" value="HTHARAC"/>
</dbReference>
<dbReference type="RefSeq" id="WP_209970964.1">
    <property type="nucleotide sequence ID" value="NZ_JAGGLB010000004.1"/>
</dbReference>
<dbReference type="EMBL" id="JAGGLB010000004">
    <property type="protein sequence ID" value="MBP1990169.1"/>
    <property type="molecule type" value="Genomic_DNA"/>
</dbReference>
<evidence type="ECO:0000256" key="3">
    <source>
        <dbReference type="ARBA" id="ARBA00023163"/>
    </source>
</evidence>
<dbReference type="Gene3D" id="1.10.10.60">
    <property type="entry name" value="Homeodomain-like"/>
    <property type="match status" value="2"/>
</dbReference>
<dbReference type="PANTHER" id="PTHR43280">
    <property type="entry name" value="ARAC-FAMILY TRANSCRIPTIONAL REGULATOR"/>
    <property type="match status" value="1"/>
</dbReference>
<dbReference type="Proteomes" id="UP001519287">
    <property type="component" value="Unassembled WGS sequence"/>
</dbReference>
<proteinExistence type="predicted"/>
<dbReference type="InterPro" id="IPR020449">
    <property type="entry name" value="Tscrpt_reg_AraC-type_HTH"/>
</dbReference>
<keyword evidence="3" id="KW-0804">Transcription</keyword>
<evidence type="ECO:0000313" key="6">
    <source>
        <dbReference type="EMBL" id="MBP1990169.1"/>
    </source>
</evidence>
<keyword evidence="7" id="KW-1185">Reference proteome</keyword>
<gene>
    <name evidence="6" type="ORF">J2Z66_001767</name>
</gene>
<dbReference type="InterPro" id="IPR018062">
    <property type="entry name" value="HTH_AraC-typ_CS"/>
</dbReference>